<dbReference type="EMBL" id="LAZR01000227">
    <property type="protein sequence ID" value="KKN80648.1"/>
    <property type="molecule type" value="Genomic_DNA"/>
</dbReference>
<sequence>MIDWLKRNKLWVGVAGLVLVPAVAYAITISALTAITGVNTAAGDHFVIVDVSEPAAADRTKRITRDELAVAMAAGFTADAITGSAVTAATATAEGVAELATDAETVTGTATDRVTTPANITAKMSAPGAIGDTTGATVGLSDGSVSSPSLYFPSDPDTGFYWEGSGDFRAAINGAIRFIFSNGGFNVNPGGDIRAVNPSATTPTFIPNGNDTDTGIGTAGDDELSLIAGGREGIRVTSTDVHIVHTAAEADNHAVEIVADAAGFGDVKALDIDYITGAISTGEDEAVILVNIDEIAATGGEVFGLEVLATDGGADAIYGLKVGAVVGAVLQDAGSFANPTTGTNNTTSTDVAAMIDGSNGTNTTIFVSDDDYILIGAAAAFTEIEFIIETAAPNPGVQPTFGYSTAGSHLFTAFTPVDGTNGFRNTGVVAWDAVDLTSHAVNTDTGTFDIKVTRTHASSGSVSLFYAKTAATVVYAWDSSGNLSVAGLTATSGATDLLDMSGTDASTDTEGLILPQHATSAAPGGVAEGQVFWEADANILHVGDGAAVQNFPPASAFSGDATVSATGTVAVLTGDTATAFFSAGTIEHERGGLEFDASGVVDTDFVVGTGTGTFGLESGATARTSLGLGTAALLALAQADQAALEAETNEDTYAPPDLLKHSPGVAKGWVQADIAGSIIVSHNVTSVADTGTGRMTITWATDFSGADYVVVATAEGTNRYAAVDNANPPAAGTTEITCFNDSGTKADPDTSYHVVAFGDQ</sequence>
<protein>
    <submittedName>
        <fullName evidence="1">Uncharacterized protein</fullName>
    </submittedName>
</protein>
<evidence type="ECO:0000313" key="1">
    <source>
        <dbReference type="EMBL" id="KKN80648.1"/>
    </source>
</evidence>
<name>A0A0F9WPK0_9ZZZZ</name>
<reference evidence="1" key="1">
    <citation type="journal article" date="2015" name="Nature">
        <title>Complex archaea that bridge the gap between prokaryotes and eukaryotes.</title>
        <authorList>
            <person name="Spang A."/>
            <person name="Saw J.H."/>
            <person name="Jorgensen S.L."/>
            <person name="Zaremba-Niedzwiedzka K."/>
            <person name="Martijn J."/>
            <person name="Lind A.E."/>
            <person name="van Eijk R."/>
            <person name="Schleper C."/>
            <person name="Guy L."/>
            <person name="Ettema T.J."/>
        </authorList>
    </citation>
    <scope>NUCLEOTIDE SEQUENCE</scope>
</reference>
<dbReference type="AlphaFoldDB" id="A0A0F9WPK0"/>
<organism evidence="1">
    <name type="scientific">marine sediment metagenome</name>
    <dbReference type="NCBI Taxonomy" id="412755"/>
    <lineage>
        <taxon>unclassified sequences</taxon>
        <taxon>metagenomes</taxon>
        <taxon>ecological metagenomes</taxon>
    </lineage>
</organism>
<gene>
    <name evidence="1" type="ORF">LCGC14_0327400</name>
</gene>
<proteinExistence type="predicted"/>
<comment type="caution">
    <text evidence="1">The sequence shown here is derived from an EMBL/GenBank/DDBJ whole genome shotgun (WGS) entry which is preliminary data.</text>
</comment>
<accession>A0A0F9WPK0</accession>